<dbReference type="InterPro" id="IPR013783">
    <property type="entry name" value="Ig-like_fold"/>
</dbReference>
<proteinExistence type="inferred from homology"/>
<dbReference type="InterPro" id="IPR004199">
    <property type="entry name" value="B-gal_small/dom_5"/>
</dbReference>
<keyword evidence="5 7" id="KW-0326">Glycosidase</keyword>
<comment type="catalytic activity">
    <reaction evidence="1 7">
        <text>Hydrolysis of terminal non-reducing beta-D-galactose residues in beta-D-galactosides.</text>
        <dbReference type="EC" id="3.2.1.23"/>
    </reaction>
</comment>
<dbReference type="InterPro" id="IPR006101">
    <property type="entry name" value="Glyco_hydro_2"/>
</dbReference>
<dbReference type="InterPro" id="IPR023230">
    <property type="entry name" value="Glyco_hydro_2_CS"/>
</dbReference>
<dbReference type="Pfam" id="PF02929">
    <property type="entry name" value="Bgal_small_N"/>
    <property type="match status" value="1"/>
</dbReference>
<dbReference type="GO" id="GO:0030246">
    <property type="term" value="F:carbohydrate binding"/>
    <property type="evidence" value="ECO:0007669"/>
    <property type="project" value="InterPro"/>
</dbReference>
<dbReference type="Pfam" id="PF16353">
    <property type="entry name" value="LacZ_4"/>
    <property type="match status" value="1"/>
</dbReference>
<dbReference type="Gene3D" id="3.20.20.80">
    <property type="entry name" value="Glycosidases"/>
    <property type="match status" value="1"/>
</dbReference>
<dbReference type="Proteomes" id="UP000632659">
    <property type="component" value="Unassembled WGS sequence"/>
</dbReference>
<dbReference type="InterPro" id="IPR050347">
    <property type="entry name" value="Bact_Beta-galactosidase"/>
</dbReference>
<dbReference type="Gene3D" id="2.60.40.10">
    <property type="entry name" value="Immunoglobulins"/>
    <property type="match status" value="2"/>
</dbReference>
<dbReference type="InterPro" id="IPR036156">
    <property type="entry name" value="Beta-gal/glucu_dom_sf"/>
</dbReference>
<evidence type="ECO:0000313" key="9">
    <source>
        <dbReference type="EMBL" id="MBC8611627.1"/>
    </source>
</evidence>
<dbReference type="EMBL" id="JACRTL010000007">
    <property type="protein sequence ID" value="MBC8611627.1"/>
    <property type="molecule type" value="Genomic_DNA"/>
</dbReference>
<dbReference type="SMART" id="SM01038">
    <property type="entry name" value="Bgal_small_N"/>
    <property type="match status" value="1"/>
</dbReference>
<sequence length="1051" mass="119970">MAYMKNNRMDFHWKPDWENIDVPAVNRLPAHSRWGAYDTVQRALSCEYGSSPYLHSLNGDYLFRLYPAPEAVDDFYRPDYDDSAFQSIPVPSNWELQGFGEPIYTNVVYPWAAGEEDCLIQAKQGEKRIPNPPFVPKQNPTGCYRKAFAVPEQFADREVYLRFDGVEAAFYLWVNGEPVGYSQDSKLPAEFCITSYLHSGENIMALQVMRFADSSYLEDQDYWYLSGIYRNVWLIAKPKMHIEDLHVKAIPSVTNSTGTFQADIRVPRVPGFADCSVKISLYDKEQRFIAEKSGSIQAEADYRSDVIPTANTARVSFDLEQVERWSPEHPVLYTVIAQLFDPEGNVLDIESCRFGFKLIEVRSGVVYLNGRRLLVRGVNRHEHFYPTGRHGTPKQMLEEIRQMKRMNINAVRTCHYPDCPEWYDLCDQYGLLLVCECNLETHGLMGTLTHSPRWSGLFLERAVRMVEQYKNHVSIFSWSLGNESGTGANHAAMYGFIKEYDPTRLCQYEAGEPGKRISDIRGNMYASIDYILKMLADPDDDRPIILVEYLYQIRNSGGGMERFLELTQRYPRFQGGFIWDWQDKCLQGKTADGKPFFAYGGDFGESFVEGIDGGNCPSFMTCNGVVLPDLTWKPVAYEVKAAYAPVRFCRPEHWSSFDTTDEFNRFLVRNDCLDSTLSDFSCTAFLRENGMVIAEQEIALPALVPGQKQEITVEIPHTKKSGCIYTIEFSVRRRQDSFYANHGEEIGLFQFDLESGPALRERTAVCTAPGFKKAGDQLILEADGSQLVISAKTGQIIRWGADRPWIVGGMAPCFDRPYTGLDTQPKWGWYEEYEKIRDQRFIVGQPQVLSGDQMVQITFPFEQEDLNNPPINGKLTYDFRGDGVLQVSADFHIDRSYRAVPRVGLECVIAEGFEELSYFGRGETENYPDRLLAAPLGVFHSTVTEQHFPFVPPSETGGHEETRWLMLKDGAGHRLQIQSKQPFHFDARHHKIEDYRSAAHDHELPARRETFLHLDAVHGPIGGDMAWSTGMPKQYELTGGDHHLEFEVRVL</sequence>
<dbReference type="InterPro" id="IPR032312">
    <property type="entry name" value="LacZ_4"/>
</dbReference>
<dbReference type="Gene3D" id="2.60.120.260">
    <property type="entry name" value="Galactose-binding domain-like"/>
    <property type="match status" value="1"/>
</dbReference>
<dbReference type="InterPro" id="IPR006104">
    <property type="entry name" value="Glyco_hydro_2_N"/>
</dbReference>
<dbReference type="RefSeq" id="WP_178085718.1">
    <property type="nucleotide sequence ID" value="NZ_JACRTL010000007.1"/>
</dbReference>
<dbReference type="GO" id="GO:0005990">
    <property type="term" value="P:lactose catabolic process"/>
    <property type="evidence" value="ECO:0007669"/>
    <property type="project" value="TreeGrafter"/>
</dbReference>
<dbReference type="PANTHER" id="PTHR46323">
    <property type="entry name" value="BETA-GALACTOSIDASE"/>
    <property type="match status" value="1"/>
</dbReference>
<dbReference type="SUPFAM" id="SSF74650">
    <property type="entry name" value="Galactose mutarotase-like"/>
    <property type="match status" value="1"/>
</dbReference>
<dbReference type="SUPFAM" id="SSF49303">
    <property type="entry name" value="beta-Galactosidase/glucuronidase domain"/>
    <property type="match status" value="2"/>
</dbReference>
<organism evidence="9 10">
    <name type="scientific">Massiliimalia timonensis</name>
    <dbReference type="NCBI Taxonomy" id="1987501"/>
    <lineage>
        <taxon>Bacteria</taxon>
        <taxon>Bacillati</taxon>
        <taxon>Bacillota</taxon>
        <taxon>Clostridia</taxon>
        <taxon>Eubacteriales</taxon>
        <taxon>Oscillospiraceae</taxon>
        <taxon>Massiliimalia</taxon>
    </lineage>
</organism>
<reference evidence="9" key="1">
    <citation type="submission" date="2020-08" db="EMBL/GenBank/DDBJ databases">
        <title>Genome public.</title>
        <authorList>
            <person name="Liu C."/>
            <person name="Sun Q."/>
        </authorList>
    </citation>
    <scope>NUCLEOTIDE SEQUENCE</scope>
    <source>
        <strain evidence="9">NSJ-15</strain>
    </source>
</reference>
<dbReference type="InterPro" id="IPR011013">
    <property type="entry name" value="Gal_mutarotase_sf_dom"/>
</dbReference>
<dbReference type="Pfam" id="PF00703">
    <property type="entry name" value="Glyco_hydro_2"/>
    <property type="match status" value="1"/>
</dbReference>
<dbReference type="InterPro" id="IPR008979">
    <property type="entry name" value="Galactose-bd-like_sf"/>
</dbReference>
<evidence type="ECO:0000256" key="4">
    <source>
        <dbReference type="ARBA" id="ARBA00022801"/>
    </source>
</evidence>
<dbReference type="EC" id="3.2.1.23" evidence="3 7"/>
<dbReference type="AlphaFoldDB" id="A0A8J6PGL7"/>
<dbReference type="PROSITE" id="PS00719">
    <property type="entry name" value="GLYCOSYL_HYDROL_F2_1"/>
    <property type="match status" value="1"/>
</dbReference>
<dbReference type="PANTHER" id="PTHR46323:SF2">
    <property type="entry name" value="BETA-GALACTOSIDASE"/>
    <property type="match status" value="1"/>
</dbReference>
<dbReference type="GO" id="GO:0004565">
    <property type="term" value="F:beta-galactosidase activity"/>
    <property type="evidence" value="ECO:0007669"/>
    <property type="project" value="UniProtKB-EC"/>
</dbReference>
<dbReference type="Pfam" id="PF02836">
    <property type="entry name" value="Glyco_hydro_2_C"/>
    <property type="match status" value="1"/>
</dbReference>
<evidence type="ECO:0000256" key="7">
    <source>
        <dbReference type="RuleBase" id="RU361154"/>
    </source>
</evidence>
<dbReference type="InterPro" id="IPR006103">
    <property type="entry name" value="Glyco_hydro_2_cat"/>
</dbReference>
<evidence type="ECO:0000256" key="2">
    <source>
        <dbReference type="ARBA" id="ARBA00007401"/>
    </source>
</evidence>
<dbReference type="Gene3D" id="2.70.98.10">
    <property type="match status" value="1"/>
</dbReference>
<dbReference type="GO" id="GO:0009341">
    <property type="term" value="C:beta-galactosidase complex"/>
    <property type="evidence" value="ECO:0007669"/>
    <property type="project" value="InterPro"/>
</dbReference>
<dbReference type="InterPro" id="IPR006102">
    <property type="entry name" value="Ig-like_GH2"/>
</dbReference>
<name>A0A8J6PGL7_9FIRM</name>
<accession>A0A8J6PGL7</accession>
<comment type="similarity">
    <text evidence="2 7">Belongs to the glycosyl hydrolase 2 family.</text>
</comment>
<evidence type="ECO:0000256" key="6">
    <source>
        <dbReference type="ARBA" id="ARBA00032230"/>
    </source>
</evidence>
<dbReference type="InterPro" id="IPR014718">
    <property type="entry name" value="GH-type_carb-bd"/>
</dbReference>
<protein>
    <recommendedName>
        <fullName evidence="3 7">Beta-galactosidase</fullName>
        <ecNumber evidence="3 7">3.2.1.23</ecNumber>
    </recommendedName>
    <alternativeName>
        <fullName evidence="6 7">Lactase</fullName>
    </alternativeName>
</protein>
<keyword evidence="4 7" id="KW-0378">Hydrolase</keyword>
<dbReference type="Pfam" id="PF02837">
    <property type="entry name" value="Glyco_hydro_2_N"/>
    <property type="match status" value="1"/>
</dbReference>
<evidence type="ECO:0000256" key="5">
    <source>
        <dbReference type="ARBA" id="ARBA00023295"/>
    </source>
</evidence>
<keyword evidence="10" id="KW-1185">Reference proteome</keyword>
<dbReference type="InterPro" id="IPR017853">
    <property type="entry name" value="GH"/>
</dbReference>
<evidence type="ECO:0000259" key="8">
    <source>
        <dbReference type="SMART" id="SM01038"/>
    </source>
</evidence>
<dbReference type="SUPFAM" id="SSF51445">
    <property type="entry name" value="(Trans)glycosidases"/>
    <property type="match status" value="1"/>
</dbReference>
<dbReference type="SUPFAM" id="SSF49785">
    <property type="entry name" value="Galactose-binding domain-like"/>
    <property type="match status" value="1"/>
</dbReference>
<feature type="domain" description="Beta galactosidase small chain/" evidence="8">
    <location>
        <begin position="779"/>
        <end position="1049"/>
    </location>
</feature>
<gene>
    <name evidence="9" type="ORF">H8702_11050</name>
</gene>
<comment type="caution">
    <text evidence="9">The sequence shown here is derived from an EMBL/GenBank/DDBJ whole genome shotgun (WGS) entry which is preliminary data.</text>
</comment>
<dbReference type="PRINTS" id="PR00132">
    <property type="entry name" value="GLHYDRLASE2"/>
</dbReference>
<evidence type="ECO:0000313" key="10">
    <source>
        <dbReference type="Proteomes" id="UP000632659"/>
    </source>
</evidence>
<evidence type="ECO:0000256" key="3">
    <source>
        <dbReference type="ARBA" id="ARBA00012756"/>
    </source>
</evidence>
<evidence type="ECO:0000256" key="1">
    <source>
        <dbReference type="ARBA" id="ARBA00001412"/>
    </source>
</evidence>